<dbReference type="PANTHER" id="PTHR13471:SF0">
    <property type="entry name" value="NUCLEAR EXOSOME REGULATOR NRDE2"/>
    <property type="match status" value="1"/>
</dbReference>
<feature type="compositionally biased region" description="Basic and acidic residues" evidence="4">
    <location>
        <begin position="57"/>
        <end position="88"/>
    </location>
</feature>
<feature type="region of interest" description="Disordered" evidence="4">
    <location>
        <begin position="57"/>
        <end position="98"/>
    </location>
</feature>
<dbReference type="STRING" id="64791.A0A151WNK6"/>
<dbReference type="EMBL" id="KQ982907">
    <property type="protein sequence ID" value="KYQ49446.1"/>
    <property type="molecule type" value="Genomic_DNA"/>
</dbReference>
<keyword evidence="3" id="KW-0539">Nucleus</keyword>
<dbReference type="Gene3D" id="1.25.40.10">
    <property type="entry name" value="Tetratricopeptide repeat domain"/>
    <property type="match status" value="1"/>
</dbReference>
<dbReference type="GO" id="GO:0031048">
    <property type="term" value="P:regulatory ncRNA-mediated heterochromatin formation"/>
    <property type="evidence" value="ECO:0007669"/>
    <property type="project" value="TreeGrafter"/>
</dbReference>
<feature type="region of interest" description="Disordered" evidence="4">
    <location>
        <begin position="1"/>
        <end position="20"/>
    </location>
</feature>
<dbReference type="Pfam" id="PF08424">
    <property type="entry name" value="NRDE-2"/>
    <property type="match status" value="1"/>
</dbReference>
<gene>
    <name evidence="5" type="ORF">ALC60_11552</name>
</gene>
<organism evidence="5 6">
    <name type="scientific">Mycetomoellerius zeteki</name>
    <dbReference type="NCBI Taxonomy" id="64791"/>
    <lineage>
        <taxon>Eukaryota</taxon>
        <taxon>Metazoa</taxon>
        <taxon>Ecdysozoa</taxon>
        <taxon>Arthropoda</taxon>
        <taxon>Hexapoda</taxon>
        <taxon>Insecta</taxon>
        <taxon>Pterygota</taxon>
        <taxon>Neoptera</taxon>
        <taxon>Endopterygota</taxon>
        <taxon>Hymenoptera</taxon>
        <taxon>Apocrita</taxon>
        <taxon>Aculeata</taxon>
        <taxon>Formicoidea</taxon>
        <taxon>Formicidae</taxon>
        <taxon>Myrmicinae</taxon>
        <taxon>Mycetomoellerius</taxon>
    </lineage>
</organism>
<dbReference type="Proteomes" id="UP000075809">
    <property type="component" value="Unassembled WGS sequence"/>
</dbReference>
<evidence type="ECO:0000256" key="4">
    <source>
        <dbReference type="SAM" id="MobiDB-lite"/>
    </source>
</evidence>
<name>A0A151WNK6_9HYME</name>
<dbReference type="AlphaFoldDB" id="A0A151WNK6"/>
<evidence type="ECO:0000313" key="6">
    <source>
        <dbReference type="Proteomes" id="UP000075809"/>
    </source>
</evidence>
<keyword evidence="6" id="KW-1185">Reference proteome</keyword>
<comment type="similarity">
    <text evidence="2">Belongs to the NRDE2 family.</text>
</comment>
<dbReference type="InterPro" id="IPR013633">
    <property type="entry name" value="NRDE-2"/>
</dbReference>
<reference evidence="5 6" key="1">
    <citation type="submission" date="2015-09" db="EMBL/GenBank/DDBJ databases">
        <title>Trachymyrmex zeteki WGS genome.</title>
        <authorList>
            <person name="Nygaard S."/>
            <person name="Hu H."/>
            <person name="Boomsma J."/>
            <person name="Zhang G."/>
        </authorList>
    </citation>
    <scope>NUCLEOTIDE SEQUENCE [LARGE SCALE GENOMIC DNA]</scope>
    <source>
        <strain evidence="5">Tzet28-1</strain>
        <tissue evidence="5">Whole body</tissue>
    </source>
</reference>
<proteinExistence type="inferred from homology"/>
<accession>A0A151WNK6</accession>
<sequence>MSLFPAYSNDKTECPSSSDIDNVSTKWLSNSSFQTQIPIKTEPLDLYSSSDESLHESLLDAEKQVPSEPISRDTKVSIKQKIDKSQRIDRKRRTHDSKQYKPDYELDVENVYFEDRHRDKGNNNINTYCHRARPYYNVSEKSLGYVKSKQPKKDMFHRYYVKNIDSAETEKKKDTIIKKTNEKETSIEQDDEANKSVSSWCKNLEEEQKCKTREFNEQLTENPRNVELWLQYIYFQDTLAYYQRHQLAKDTYRSTVLKKLSIVEKALEKNTDSKELLKLKLYFMTELTPSDELSNQLEVLVDKDSGNIMLWQHRSRTNPSIYDAQLLLGMEEMISMSRLPLNQLWQRTESLRENCHWISVSRDELELVGDSRRFILPEDVADFVHPILSRNSNFQMAIYSLLCLKVPLLPCRDRYMKELLLTNFHWGVESLEVLLPFMYPMVGEMAGHDQRKELLKDVLEGRLTSGPRYLKFHPAQEPYLDFVRKIFHTIAENLPLLQRTSIYVWWLRLERLLVSLGKDEPLKHDNKGKKLRATLKEFLKKDENRNNLYFYKEYALIELEMGRFSNCMNILETAIQSQGTCPSAIEMLYESQIAILQLHYERTQSMQAVLKETLSRTLNTYPNNFYALSVFTRIESELPTWRFNSRSTEIELWRAMAMCLAARRRIGLLDAMNAALNKLLSFHLTLSRIPSTRCCPLLWRLYMLLLREHNLCEKKGEKIYHESVTQCPWTRSIYIDAAEVAPQLLTQIQDLIREKELRMHVTPEELDILRG</sequence>
<dbReference type="InterPro" id="IPR011990">
    <property type="entry name" value="TPR-like_helical_dom_sf"/>
</dbReference>
<dbReference type="GO" id="GO:1902369">
    <property type="term" value="P:negative regulation of RNA catabolic process"/>
    <property type="evidence" value="ECO:0007669"/>
    <property type="project" value="TreeGrafter"/>
</dbReference>
<evidence type="ECO:0000256" key="1">
    <source>
        <dbReference type="ARBA" id="ARBA00004123"/>
    </source>
</evidence>
<dbReference type="PANTHER" id="PTHR13471">
    <property type="entry name" value="TETRATRICOPEPTIDE-LIKE HELICAL"/>
    <property type="match status" value="1"/>
</dbReference>
<evidence type="ECO:0000313" key="5">
    <source>
        <dbReference type="EMBL" id="KYQ49446.1"/>
    </source>
</evidence>
<dbReference type="GO" id="GO:0071013">
    <property type="term" value="C:catalytic step 2 spliceosome"/>
    <property type="evidence" value="ECO:0007669"/>
    <property type="project" value="TreeGrafter"/>
</dbReference>
<evidence type="ECO:0000256" key="2">
    <source>
        <dbReference type="ARBA" id="ARBA00009265"/>
    </source>
</evidence>
<evidence type="ECO:0000256" key="3">
    <source>
        <dbReference type="ARBA" id="ARBA00023242"/>
    </source>
</evidence>
<comment type="subcellular location">
    <subcellularLocation>
        <location evidence="1">Nucleus</location>
    </subcellularLocation>
</comment>
<protein>
    <submittedName>
        <fullName evidence="5">Uncharacterized protein</fullName>
    </submittedName>
</protein>